<dbReference type="EMBL" id="FR824483">
    <property type="protein sequence ID" value="CCA26994.1"/>
    <property type="molecule type" value="Genomic_DNA"/>
</dbReference>
<reference evidence="1" key="1">
    <citation type="journal article" date="2011" name="PLoS Biol.">
        <title>Gene gain and loss during evolution of obligate parasitism in the white rust pathogen of Arabidopsis thaliana.</title>
        <authorList>
            <person name="Kemen E."/>
            <person name="Gardiner A."/>
            <person name="Schultz-Larsen T."/>
            <person name="Kemen A.C."/>
            <person name="Balmuth A.L."/>
            <person name="Robert-Seilaniantz A."/>
            <person name="Bailey K."/>
            <person name="Holub E."/>
            <person name="Studholme D.J."/>
            <person name="Maclean D."/>
            <person name="Jones J.D."/>
        </authorList>
    </citation>
    <scope>NUCLEOTIDE SEQUENCE</scope>
</reference>
<protein>
    <submittedName>
        <fullName evidence="1">AlNc14C440G11658 protein</fullName>
    </submittedName>
</protein>
<evidence type="ECO:0000313" key="1">
    <source>
        <dbReference type="EMBL" id="CCA26994.1"/>
    </source>
</evidence>
<dbReference type="HOGENOM" id="CLU_033666_10_4_1"/>
<proteinExistence type="predicted"/>
<sequence>MPTAGKSQREIARIIGRSNTVVKAYLRNPEGYNTMRRPGRRSSLTPANFRRIVRLAQTGQYSSLQIVRTINLTVSARSVRNVLAREDTLRYVKRESIPMLTKAYKLARLK</sequence>
<organism evidence="1">
    <name type="scientific">Albugo laibachii Nc14</name>
    <dbReference type="NCBI Taxonomy" id="890382"/>
    <lineage>
        <taxon>Eukaryota</taxon>
        <taxon>Sar</taxon>
        <taxon>Stramenopiles</taxon>
        <taxon>Oomycota</taxon>
        <taxon>Peronosporomycetes</taxon>
        <taxon>Albuginales</taxon>
        <taxon>Albuginaceae</taxon>
        <taxon>Albugo</taxon>
    </lineage>
</organism>
<reference evidence="1" key="2">
    <citation type="submission" date="2011-02" db="EMBL/GenBank/DDBJ databases">
        <authorList>
            <person name="MacLean D."/>
        </authorList>
    </citation>
    <scope>NUCLEOTIDE SEQUENCE</scope>
</reference>
<name>F0WZR7_9STRA</name>
<accession>F0WZR7</accession>
<gene>
    <name evidence="1" type="primary">AlNc14C440G11658</name>
    <name evidence="1" type="ORF">ALNC14_131380</name>
</gene>
<dbReference type="AlphaFoldDB" id="F0WZR7"/>
<dbReference type="Gene3D" id="1.10.10.60">
    <property type="entry name" value="Homeodomain-like"/>
    <property type="match status" value="1"/>
</dbReference>